<dbReference type="Proteomes" id="UP000265618">
    <property type="component" value="Unassembled WGS sequence"/>
</dbReference>
<gene>
    <name evidence="5" type="ORF">KIPB_008067</name>
</gene>
<keyword evidence="6" id="KW-1185">Reference proteome</keyword>
<feature type="compositionally biased region" description="Basic and acidic residues" evidence="4">
    <location>
        <begin position="617"/>
        <end position="640"/>
    </location>
</feature>
<proteinExistence type="predicted"/>
<dbReference type="OrthoDB" id="120976at2759"/>
<feature type="region of interest" description="Disordered" evidence="4">
    <location>
        <begin position="467"/>
        <end position="499"/>
    </location>
</feature>
<dbReference type="PANTHER" id="PTHR24113:SF12">
    <property type="entry name" value="RAN GTPASE-ACTIVATING PROTEIN 1"/>
    <property type="match status" value="1"/>
</dbReference>
<evidence type="ECO:0000256" key="2">
    <source>
        <dbReference type="ARBA" id="ARBA00022614"/>
    </source>
</evidence>
<dbReference type="Gene3D" id="3.80.10.10">
    <property type="entry name" value="Ribonuclease Inhibitor"/>
    <property type="match status" value="2"/>
</dbReference>
<evidence type="ECO:0000256" key="1">
    <source>
        <dbReference type="ARBA" id="ARBA00022468"/>
    </source>
</evidence>
<dbReference type="GO" id="GO:0006913">
    <property type="term" value="P:nucleocytoplasmic transport"/>
    <property type="evidence" value="ECO:0007669"/>
    <property type="project" value="TreeGrafter"/>
</dbReference>
<dbReference type="GO" id="GO:0031267">
    <property type="term" value="F:small GTPase binding"/>
    <property type="evidence" value="ECO:0007669"/>
    <property type="project" value="TreeGrafter"/>
</dbReference>
<evidence type="ECO:0000313" key="5">
    <source>
        <dbReference type="EMBL" id="GIQ86249.1"/>
    </source>
</evidence>
<feature type="compositionally biased region" description="Gly residues" evidence="4">
    <location>
        <begin position="114"/>
        <end position="134"/>
    </location>
</feature>
<evidence type="ECO:0000256" key="3">
    <source>
        <dbReference type="ARBA" id="ARBA00022737"/>
    </source>
</evidence>
<dbReference type="GO" id="GO:0005829">
    <property type="term" value="C:cytosol"/>
    <property type="evidence" value="ECO:0007669"/>
    <property type="project" value="TreeGrafter"/>
</dbReference>
<dbReference type="PANTHER" id="PTHR24113">
    <property type="entry name" value="RAN GTPASE-ACTIVATING PROTEIN 1"/>
    <property type="match status" value="1"/>
</dbReference>
<protein>
    <submittedName>
        <fullName evidence="5">Uncharacterized protein</fullName>
    </submittedName>
</protein>
<evidence type="ECO:0000313" key="6">
    <source>
        <dbReference type="Proteomes" id="UP000265618"/>
    </source>
</evidence>
<dbReference type="SUPFAM" id="SSF52047">
    <property type="entry name" value="RNI-like"/>
    <property type="match status" value="1"/>
</dbReference>
<keyword evidence="2" id="KW-0433">Leucine-rich repeat</keyword>
<dbReference type="SMART" id="SM00368">
    <property type="entry name" value="LRR_RI"/>
    <property type="match status" value="6"/>
</dbReference>
<comment type="caution">
    <text evidence="5">The sequence shown here is derived from an EMBL/GenBank/DDBJ whole genome shotgun (WGS) entry which is preliminary data.</text>
</comment>
<dbReference type="GO" id="GO:0048471">
    <property type="term" value="C:perinuclear region of cytoplasm"/>
    <property type="evidence" value="ECO:0007669"/>
    <property type="project" value="TreeGrafter"/>
</dbReference>
<dbReference type="GO" id="GO:0005096">
    <property type="term" value="F:GTPase activator activity"/>
    <property type="evidence" value="ECO:0007669"/>
    <property type="project" value="UniProtKB-KW"/>
</dbReference>
<keyword evidence="3" id="KW-0677">Repeat</keyword>
<dbReference type="InterPro" id="IPR001611">
    <property type="entry name" value="Leu-rich_rpt"/>
</dbReference>
<feature type="compositionally biased region" description="Polar residues" evidence="4">
    <location>
        <begin position="467"/>
        <end position="484"/>
    </location>
</feature>
<dbReference type="Pfam" id="PF13516">
    <property type="entry name" value="LRR_6"/>
    <property type="match status" value="5"/>
</dbReference>
<dbReference type="EMBL" id="BDIP01002405">
    <property type="protein sequence ID" value="GIQ86249.1"/>
    <property type="molecule type" value="Genomic_DNA"/>
</dbReference>
<feature type="compositionally biased region" description="Basic and acidic residues" evidence="4">
    <location>
        <begin position="60"/>
        <end position="88"/>
    </location>
</feature>
<keyword evidence="1" id="KW-0343">GTPase activation</keyword>
<feature type="region of interest" description="Disordered" evidence="4">
    <location>
        <begin position="617"/>
        <end position="665"/>
    </location>
</feature>
<accession>A0A9K3GJK4</accession>
<feature type="region of interest" description="Disordered" evidence="4">
    <location>
        <begin position="60"/>
        <end position="160"/>
    </location>
</feature>
<dbReference type="GO" id="GO:0005634">
    <property type="term" value="C:nucleus"/>
    <property type="evidence" value="ECO:0007669"/>
    <property type="project" value="TreeGrafter"/>
</dbReference>
<dbReference type="InterPro" id="IPR032675">
    <property type="entry name" value="LRR_dom_sf"/>
</dbReference>
<sequence>LDLTLNPIGMEGASALADTLILMPHVTRLSISPPSSAFPTFPQALRRIAYTLSLPVAEREADAHRVRNSSRADRDAETEAREARRECMKGIQGAERGGSVPMPRPSSAVPLGRGMQGRRGARGMGMGRGTGGRLALGHASQTPSPSPLHHKTSVNPDDPDPYAPWDACASAFSATHSHTPGGRAVVEGVTRYRQGEQEGELSFKSQSIGYQGCLALVQCLPVLSGCIPVHALNLWGCDIDDRCLSALSPILPSVMGLKKLHLGLNCIGPEGIACLAETLSTMPHLEQLDLWRSRVGDAGACSLAEALEGMRGLTRLNLGWNGVGSVGGSAVASGLTGVPSITHLSLAGNSLGDYGCAAIADTLPSLRLLRELNLSCNRIGDQGAQALAAALPQTQALRSLDLGANGLIRAKGGNAMVHALRVTPRLTSFTHGITAAGLSTQIRTVLTSSKVTRTRMAKKYLDLPDSDNCSSVDTPPGTTNTPRMSDTTCDTSTDTVGDGWDGLVLDQVEEVGESEGSEGEGEGESVGFGPLVPSPTCIPLTPLPDPSAPSIRDRSLFKGDTPIPTHTPMLKRSQSLSSLSLTVPPLNAATPVATPRCGYRYASLCSPSTSMHDVLEAAERERRERRERRKAAGRERRLDGQSRLGCASSQSGLDRDTHPGSPLNV</sequence>
<feature type="compositionally biased region" description="Low complexity" evidence="4">
    <location>
        <begin position="485"/>
        <end position="495"/>
    </location>
</feature>
<name>A0A9K3GJK4_9EUKA</name>
<organism evidence="5 6">
    <name type="scientific">Kipferlia bialata</name>
    <dbReference type="NCBI Taxonomy" id="797122"/>
    <lineage>
        <taxon>Eukaryota</taxon>
        <taxon>Metamonada</taxon>
        <taxon>Carpediemonas-like organisms</taxon>
        <taxon>Kipferlia</taxon>
    </lineage>
</organism>
<reference evidence="5 6" key="1">
    <citation type="journal article" date="2018" name="PLoS ONE">
        <title>The draft genome of Kipferlia bialata reveals reductive genome evolution in fornicate parasites.</title>
        <authorList>
            <person name="Tanifuji G."/>
            <person name="Takabayashi S."/>
            <person name="Kume K."/>
            <person name="Takagi M."/>
            <person name="Nakayama T."/>
            <person name="Kamikawa R."/>
            <person name="Inagaki Y."/>
            <person name="Hashimoto T."/>
        </authorList>
    </citation>
    <scope>NUCLEOTIDE SEQUENCE [LARGE SCALE GENOMIC DNA]</scope>
    <source>
        <strain evidence="5">NY0173</strain>
    </source>
</reference>
<evidence type="ECO:0000256" key="4">
    <source>
        <dbReference type="SAM" id="MobiDB-lite"/>
    </source>
</evidence>
<dbReference type="AlphaFoldDB" id="A0A9K3GJK4"/>
<dbReference type="InterPro" id="IPR027038">
    <property type="entry name" value="RanGap"/>
</dbReference>
<feature type="non-terminal residue" evidence="5">
    <location>
        <position position="1"/>
    </location>
</feature>